<sequence>LLLWVMLWTFCQPPLLIGAFSNASPDLSQISPSIAPPVQIWDLSTAVTPSLRNPLSAEARRQTSTAADLLRRLPPAPSRPARPTTTVAALRGPPDLAQIYFQI</sequence>
<evidence type="ECO:0000256" key="1">
    <source>
        <dbReference type="SAM" id="SignalP"/>
    </source>
</evidence>
<organism evidence="2">
    <name type="scientific">Anthurium amnicola</name>
    <dbReference type="NCBI Taxonomy" id="1678845"/>
    <lineage>
        <taxon>Eukaryota</taxon>
        <taxon>Viridiplantae</taxon>
        <taxon>Streptophyta</taxon>
        <taxon>Embryophyta</taxon>
        <taxon>Tracheophyta</taxon>
        <taxon>Spermatophyta</taxon>
        <taxon>Magnoliopsida</taxon>
        <taxon>Liliopsida</taxon>
        <taxon>Araceae</taxon>
        <taxon>Pothoideae</taxon>
        <taxon>Potheae</taxon>
        <taxon>Anthurium</taxon>
    </lineage>
</organism>
<protein>
    <submittedName>
        <fullName evidence="2">Sodium-and chloride-dependent GABA transporter 2</fullName>
    </submittedName>
</protein>
<dbReference type="AlphaFoldDB" id="A0A1D1Y974"/>
<accession>A0A1D1Y974</accession>
<keyword evidence="1" id="KW-0732">Signal</keyword>
<evidence type="ECO:0000313" key="2">
    <source>
        <dbReference type="EMBL" id="JAT51190.1"/>
    </source>
</evidence>
<feature type="signal peptide" evidence="1">
    <location>
        <begin position="1"/>
        <end position="18"/>
    </location>
</feature>
<proteinExistence type="predicted"/>
<feature type="chain" id="PRO_5008900037" evidence="1">
    <location>
        <begin position="19"/>
        <end position="103"/>
    </location>
</feature>
<name>A0A1D1Y974_9ARAE</name>
<gene>
    <name evidence="2" type="primary">SLC6A13</name>
    <name evidence="2" type="ORF">g.112920</name>
</gene>
<feature type="non-terminal residue" evidence="2">
    <location>
        <position position="1"/>
    </location>
</feature>
<dbReference type="EMBL" id="GDJX01016746">
    <property type="protein sequence ID" value="JAT51190.1"/>
    <property type="molecule type" value="Transcribed_RNA"/>
</dbReference>
<reference evidence="2" key="1">
    <citation type="submission" date="2015-07" db="EMBL/GenBank/DDBJ databases">
        <title>Transcriptome Assembly of Anthurium amnicola.</title>
        <authorList>
            <person name="Suzuki J."/>
        </authorList>
    </citation>
    <scope>NUCLEOTIDE SEQUENCE</scope>
</reference>